<accession>D9X356</accession>
<dbReference type="Proteomes" id="UP000004184">
    <property type="component" value="Unassembled WGS sequence"/>
</dbReference>
<name>D9X356_STRVT</name>
<protein>
    <submittedName>
        <fullName evidence="1">Predicted protein</fullName>
    </submittedName>
</protein>
<evidence type="ECO:0000313" key="2">
    <source>
        <dbReference type="Proteomes" id="UP000004184"/>
    </source>
</evidence>
<dbReference type="EMBL" id="GG657757">
    <property type="protein sequence ID" value="EFL29572.1"/>
    <property type="molecule type" value="Genomic_DNA"/>
</dbReference>
<reference evidence="2" key="1">
    <citation type="submission" date="2009-02" db="EMBL/GenBank/DDBJ databases">
        <title>Annotation of Streptomyces viridochromogenes strain DSM 40736.</title>
        <authorList>
            <consortium name="The Broad Institute Genome Sequencing Platform"/>
            <consortium name="Broad Institute Microbial Sequencing Center"/>
            <person name="Fischbach M."/>
            <person name="Godfrey P."/>
            <person name="Ward D."/>
            <person name="Young S."/>
            <person name="Zeng Q."/>
            <person name="Koehrsen M."/>
            <person name="Alvarado L."/>
            <person name="Berlin A.M."/>
            <person name="Bochicchio J."/>
            <person name="Borenstein D."/>
            <person name="Chapman S.B."/>
            <person name="Chen Z."/>
            <person name="Engels R."/>
            <person name="Freedman E."/>
            <person name="Gellesch M."/>
            <person name="Goldberg J."/>
            <person name="Griggs A."/>
            <person name="Gujja S."/>
            <person name="Heilman E.R."/>
            <person name="Heiman D.I."/>
            <person name="Hepburn T.A."/>
            <person name="Howarth C."/>
            <person name="Jen D."/>
            <person name="Larson L."/>
            <person name="Lewis B."/>
            <person name="Mehta T."/>
            <person name="Park D."/>
            <person name="Pearson M."/>
            <person name="Richards J."/>
            <person name="Roberts A."/>
            <person name="Saif S."/>
            <person name="Shea T.D."/>
            <person name="Shenoy N."/>
            <person name="Sisk P."/>
            <person name="Stolte C."/>
            <person name="Sykes S.N."/>
            <person name="Thomson T."/>
            <person name="Walk T."/>
            <person name="White J."/>
            <person name="Yandava C."/>
            <person name="Straight P."/>
            <person name="Clardy J."/>
            <person name="Hung D."/>
            <person name="Kolter R."/>
            <person name="Mekalanos J."/>
            <person name="Walker S."/>
            <person name="Walsh C.T."/>
            <person name="Wieland-Brown L.C."/>
            <person name="Haas B."/>
            <person name="Nusbaum C."/>
            <person name="Birren B."/>
        </authorList>
    </citation>
    <scope>NUCLEOTIDE SEQUENCE [LARGE SCALE GENOMIC DNA]</scope>
    <source>
        <strain evidence="2">DSM 40736 / JCM 4977 / BCRC 1201 / Tue 494</strain>
    </source>
</reference>
<sequence>MDGNRLVTVCSPDHLTTASQQINGGVQLSHHTPLSVSLHTKWTRAREWESFVDDFGSRLP</sequence>
<proteinExistence type="predicted"/>
<keyword evidence="2" id="KW-1185">Reference proteome</keyword>
<evidence type="ECO:0000313" key="1">
    <source>
        <dbReference type="EMBL" id="EFL29572.1"/>
    </source>
</evidence>
<dbReference type="HOGENOM" id="CLU_2940067_0_0_11"/>
<dbReference type="AlphaFoldDB" id="D9X356"/>
<organism evidence="1 2">
    <name type="scientific">Streptomyces viridochromogenes (strain DSM 40736 / JCM 4977 / BCRC 1201 / Tue 494)</name>
    <dbReference type="NCBI Taxonomy" id="591159"/>
    <lineage>
        <taxon>Bacteria</taxon>
        <taxon>Bacillati</taxon>
        <taxon>Actinomycetota</taxon>
        <taxon>Actinomycetes</taxon>
        <taxon>Kitasatosporales</taxon>
        <taxon>Streptomycetaceae</taxon>
        <taxon>Streptomyces</taxon>
    </lineage>
</organism>
<gene>
    <name evidence="1" type="ORF">SSQG_00090</name>
</gene>